<dbReference type="GO" id="GO:0006364">
    <property type="term" value="P:rRNA processing"/>
    <property type="evidence" value="ECO:0007669"/>
    <property type="project" value="UniProtKB-UniRule"/>
</dbReference>
<evidence type="ECO:0000256" key="4">
    <source>
        <dbReference type="ARBA" id="ARBA00022517"/>
    </source>
</evidence>
<dbReference type="Proteomes" id="UP000831768">
    <property type="component" value="Chromosome"/>
</dbReference>
<dbReference type="KEGG" id="haad:MW046_04850"/>
<dbReference type="InterPro" id="IPR007264">
    <property type="entry name" value="H/ACA_rnp_Nop10"/>
</dbReference>
<dbReference type="Gene3D" id="2.20.28.40">
    <property type="entry name" value="H/ACA ribonucleoprotein complex, subunit Nop10"/>
    <property type="match status" value="1"/>
</dbReference>
<dbReference type="Pfam" id="PF04135">
    <property type="entry name" value="Nop10p"/>
    <property type="match status" value="1"/>
</dbReference>
<dbReference type="InterPro" id="IPR023532">
    <property type="entry name" value="Nop10_arc-typ"/>
</dbReference>
<dbReference type="InterPro" id="IPR036756">
    <property type="entry name" value="H/ACA_rnp_Nop10_sf"/>
</dbReference>
<reference evidence="8" key="1">
    <citation type="submission" date="2022-04" db="EMBL/GenBank/DDBJ databases">
        <title>Halocatena sp. nov., isolated from a salt lake.</title>
        <authorList>
            <person name="Cui H.-L."/>
        </authorList>
    </citation>
    <scope>NUCLEOTIDE SEQUENCE</scope>
    <source>
        <strain evidence="8">AD-1</strain>
    </source>
</reference>
<dbReference type="GeneID" id="71927351"/>
<dbReference type="AlphaFoldDB" id="A0A8U0A4K3"/>
<evidence type="ECO:0000256" key="3">
    <source>
        <dbReference type="ARBA" id="ARBA00018821"/>
    </source>
</evidence>
<dbReference type="GO" id="GO:0030515">
    <property type="term" value="F:snoRNA binding"/>
    <property type="evidence" value="ECO:0007669"/>
    <property type="project" value="InterPro"/>
</dbReference>
<keyword evidence="4 7" id="KW-0690">Ribosome biogenesis</keyword>
<keyword evidence="9" id="KW-1185">Reference proteome</keyword>
<dbReference type="GO" id="GO:1990904">
    <property type="term" value="C:ribonucleoprotein complex"/>
    <property type="evidence" value="ECO:0007669"/>
    <property type="project" value="UniProtKB-KW"/>
</dbReference>
<sequence>MHSDLRVCASWSEHHDRPVYTLTTSCPECGGDAVNSAPAPYDPTDRYGEYRRALKRRAQE</sequence>
<dbReference type="SUPFAM" id="SSF144210">
    <property type="entry name" value="Nop10-like SnoRNP"/>
    <property type="match status" value="1"/>
</dbReference>
<evidence type="ECO:0000256" key="2">
    <source>
        <dbReference type="ARBA" id="ARBA00009462"/>
    </source>
</evidence>
<evidence type="ECO:0000256" key="1">
    <source>
        <dbReference type="ARBA" id="ARBA00002325"/>
    </source>
</evidence>
<keyword evidence="6 7" id="KW-0687">Ribonucleoprotein</keyword>
<dbReference type="HAMAP" id="MF_00803">
    <property type="entry name" value="Nop10"/>
    <property type="match status" value="1"/>
</dbReference>
<name>A0A8U0A4K3_9EURY</name>
<evidence type="ECO:0000313" key="8">
    <source>
        <dbReference type="EMBL" id="UPM43776.1"/>
    </source>
</evidence>
<dbReference type="NCBIfam" id="NF009623">
    <property type="entry name" value="PRK13130.1"/>
    <property type="match status" value="1"/>
</dbReference>
<dbReference type="EMBL" id="CP096019">
    <property type="protein sequence ID" value="UPM43776.1"/>
    <property type="molecule type" value="Genomic_DNA"/>
</dbReference>
<organism evidence="8 9">
    <name type="scientific">Halocatena salina</name>
    <dbReference type="NCBI Taxonomy" id="2934340"/>
    <lineage>
        <taxon>Archaea</taxon>
        <taxon>Methanobacteriati</taxon>
        <taxon>Methanobacteriota</taxon>
        <taxon>Stenosarchaea group</taxon>
        <taxon>Halobacteria</taxon>
        <taxon>Halobacteriales</taxon>
        <taxon>Natronomonadaceae</taxon>
        <taxon>Halocatena</taxon>
    </lineage>
</organism>
<dbReference type="RefSeq" id="WP_247994436.1">
    <property type="nucleotide sequence ID" value="NZ_CP096019.1"/>
</dbReference>
<evidence type="ECO:0000256" key="7">
    <source>
        <dbReference type="HAMAP-Rule" id="MF_00803"/>
    </source>
</evidence>
<comment type="similarity">
    <text evidence="2 7">Belongs to the NOP10 family.</text>
</comment>
<evidence type="ECO:0000256" key="6">
    <source>
        <dbReference type="ARBA" id="ARBA00023274"/>
    </source>
</evidence>
<gene>
    <name evidence="7" type="primary">nop10</name>
    <name evidence="8" type="ORF">MW046_04850</name>
</gene>
<proteinExistence type="inferred from homology"/>
<comment type="function">
    <text evidence="1 7">Involved in ribosome biogenesis; more specifically in 18S rRNA pseudouridylation and in cleavage of pre-rRNA.</text>
</comment>
<evidence type="ECO:0000313" key="9">
    <source>
        <dbReference type="Proteomes" id="UP000831768"/>
    </source>
</evidence>
<protein>
    <recommendedName>
        <fullName evidence="3 7">Ribosome biogenesis protein Nop10</fullName>
    </recommendedName>
</protein>
<accession>A0A8U0A4K3</accession>
<dbReference type="GO" id="GO:0001522">
    <property type="term" value="P:pseudouridine synthesis"/>
    <property type="evidence" value="ECO:0007669"/>
    <property type="project" value="InterPro"/>
</dbReference>
<evidence type="ECO:0000256" key="5">
    <source>
        <dbReference type="ARBA" id="ARBA00022552"/>
    </source>
</evidence>
<keyword evidence="5 7" id="KW-0698">rRNA processing</keyword>